<dbReference type="EMBL" id="FMXO01000007">
    <property type="protein sequence ID" value="SDB28965.1"/>
    <property type="molecule type" value="Genomic_DNA"/>
</dbReference>
<gene>
    <name evidence="8" type="ORF">SAMN05660653_01384</name>
</gene>
<feature type="transmembrane region" description="Helical" evidence="6">
    <location>
        <begin position="137"/>
        <end position="159"/>
    </location>
</feature>
<feature type="domain" description="Type II secretion system protein GspF" evidence="7">
    <location>
        <begin position="177"/>
        <end position="305"/>
    </location>
</feature>
<protein>
    <submittedName>
        <fullName evidence="8">Tight adherence protein C</fullName>
    </submittedName>
</protein>
<keyword evidence="4 6" id="KW-1133">Transmembrane helix</keyword>
<keyword evidence="9" id="KW-1185">Reference proteome</keyword>
<keyword evidence="5 6" id="KW-0472">Membrane</keyword>
<dbReference type="InterPro" id="IPR018076">
    <property type="entry name" value="T2SS_GspF_dom"/>
</dbReference>
<feature type="transmembrane region" description="Helical" evidence="6">
    <location>
        <begin position="6"/>
        <end position="29"/>
    </location>
</feature>
<evidence type="ECO:0000256" key="3">
    <source>
        <dbReference type="ARBA" id="ARBA00022692"/>
    </source>
</evidence>
<dbReference type="Pfam" id="PF00482">
    <property type="entry name" value="T2SSF"/>
    <property type="match status" value="1"/>
</dbReference>
<proteinExistence type="predicted"/>
<dbReference type="GO" id="GO:0005886">
    <property type="term" value="C:plasma membrane"/>
    <property type="evidence" value="ECO:0007669"/>
    <property type="project" value="UniProtKB-SubCell"/>
</dbReference>
<evidence type="ECO:0000259" key="7">
    <source>
        <dbReference type="Pfam" id="PF00482"/>
    </source>
</evidence>
<evidence type="ECO:0000256" key="2">
    <source>
        <dbReference type="ARBA" id="ARBA00022475"/>
    </source>
</evidence>
<accession>A0A1G6C7W9</accession>
<organism evidence="8 9">
    <name type="scientific">Desulfonatronum thiosulfatophilum</name>
    <dbReference type="NCBI Taxonomy" id="617002"/>
    <lineage>
        <taxon>Bacteria</taxon>
        <taxon>Pseudomonadati</taxon>
        <taxon>Thermodesulfobacteriota</taxon>
        <taxon>Desulfovibrionia</taxon>
        <taxon>Desulfovibrionales</taxon>
        <taxon>Desulfonatronaceae</taxon>
        <taxon>Desulfonatronum</taxon>
    </lineage>
</organism>
<feature type="transmembrane region" description="Helical" evidence="6">
    <location>
        <begin position="105"/>
        <end position="125"/>
    </location>
</feature>
<dbReference type="PANTHER" id="PTHR35007:SF2">
    <property type="entry name" value="PILUS ASSEMBLE PROTEIN"/>
    <property type="match status" value="1"/>
</dbReference>
<comment type="subcellular location">
    <subcellularLocation>
        <location evidence="1">Cell membrane</location>
        <topology evidence="1">Multi-pass membrane protein</topology>
    </subcellularLocation>
</comment>
<dbReference type="AlphaFoldDB" id="A0A1G6C7W9"/>
<sequence length="319" mass="35655">MPAEFLPLILALMFFMTVLLLTVGIMQYIRIASQRRAVMEKIQSSSLNTAAAFKTTALGAPGFENKMLGILGLLGHRMGKDTLVEHAAMRPKFLKAGIRSEGAPAAFFGAKLAFTVLMPLQYVLFRALMPEVTISTTMSMIFITTLAIGGFYIPDLWLLDKTQKRRQIILDGFPDALDLLVVCVQAGMGLDSAISRVAQETRFTCKELSDELHLFTLEMRAGMQRQQALKNLAMRTDLEQMQNMVTLLLQTDKFGTSVSQALEVFSNSMRTERMQRAEAKAGKLPIKLLFPLMIFIFPTMFIVILGPAVIRISHFFQNM</sequence>
<keyword evidence="3 6" id="KW-0812">Transmembrane</keyword>
<evidence type="ECO:0000256" key="6">
    <source>
        <dbReference type="SAM" id="Phobius"/>
    </source>
</evidence>
<evidence type="ECO:0000256" key="1">
    <source>
        <dbReference type="ARBA" id="ARBA00004651"/>
    </source>
</evidence>
<evidence type="ECO:0000313" key="8">
    <source>
        <dbReference type="EMBL" id="SDB28965.1"/>
    </source>
</evidence>
<name>A0A1G6C7W9_9BACT</name>
<evidence type="ECO:0000256" key="5">
    <source>
        <dbReference type="ARBA" id="ARBA00023136"/>
    </source>
</evidence>
<evidence type="ECO:0000256" key="4">
    <source>
        <dbReference type="ARBA" id="ARBA00022989"/>
    </source>
</evidence>
<dbReference type="STRING" id="617002.SAMN05660653_01384"/>
<keyword evidence="2" id="KW-1003">Cell membrane</keyword>
<reference evidence="8 9" key="1">
    <citation type="submission" date="2016-10" db="EMBL/GenBank/DDBJ databases">
        <authorList>
            <person name="de Groot N.N."/>
        </authorList>
    </citation>
    <scope>NUCLEOTIDE SEQUENCE [LARGE SCALE GENOMIC DNA]</scope>
    <source>
        <strain evidence="8 9">ASO4-2</strain>
    </source>
</reference>
<dbReference type="PANTHER" id="PTHR35007">
    <property type="entry name" value="INTEGRAL MEMBRANE PROTEIN-RELATED"/>
    <property type="match status" value="1"/>
</dbReference>
<dbReference type="Proteomes" id="UP000198771">
    <property type="component" value="Unassembled WGS sequence"/>
</dbReference>
<feature type="transmembrane region" description="Helical" evidence="6">
    <location>
        <begin position="288"/>
        <end position="310"/>
    </location>
</feature>
<evidence type="ECO:0000313" key="9">
    <source>
        <dbReference type="Proteomes" id="UP000198771"/>
    </source>
</evidence>